<feature type="region of interest" description="Disordered" evidence="1">
    <location>
        <begin position="124"/>
        <end position="169"/>
    </location>
</feature>
<feature type="compositionally biased region" description="Basic and acidic residues" evidence="1">
    <location>
        <begin position="74"/>
        <end position="86"/>
    </location>
</feature>
<dbReference type="AlphaFoldDB" id="A0AAD7FG72"/>
<proteinExistence type="predicted"/>
<sequence length="169" mass="18820">MLSTSPRLLSQPVLGLGLSFGVTQPRKPQFKKRTADNTCMPPAGIEPAALLHITNIPFQQRSRRARHDPRDFVRNTTVKEKKKPADHWYMPPAGIEPPGARISTPQNPRQGRTAADVTDIFNFALRDDFQPPNSSESGIQQNTRAPNPEPRTTERRPPDPPTSAFPALQ</sequence>
<accession>A0AAD7FG72</accession>
<organism evidence="2 3">
    <name type="scientific">Mycena rosella</name>
    <name type="common">Pink bonnet</name>
    <name type="synonym">Agaricus rosellus</name>
    <dbReference type="NCBI Taxonomy" id="1033263"/>
    <lineage>
        <taxon>Eukaryota</taxon>
        <taxon>Fungi</taxon>
        <taxon>Dikarya</taxon>
        <taxon>Basidiomycota</taxon>
        <taxon>Agaricomycotina</taxon>
        <taxon>Agaricomycetes</taxon>
        <taxon>Agaricomycetidae</taxon>
        <taxon>Agaricales</taxon>
        <taxon>Marasmiineae</taxon>
        <taxon>Mycenaceae</taxon>
        <taxon>Mycena</taxon>
    </lineage>
</organism>
<feature type="compositionally biased region" description="Polar residues" evidence="1">
    <location>
        <begin position="131"/>
        <end position="141"/>
    </location>
</feature>
<dbReference type="Proteomes" id="UP001221757">
    <property type="component" value="Unassembled WGS sequence"/>
</dbReference>
<evidence type="ECO:0000313" key="3">
    <source>
        <dbReference type="Proteomes" id="UP001221757"/>
    </source>
</evidence>
<reference evidence="2" key="1">
    <citation type="submission" date="2023-03" db="EMBL/GenBank/DDBJ databases">
        <title>Massive genome expansion in bonnet fungi (Mycena s.s.) driven by repeated elements and novel gene families across ecological guilds.</title>
        <authorList>
            <consortium name="Lawrence Berkeley National Laboratory"/>
            <person name="Harder C.B."/>
            <person name="Miyauchi S."/>
            <person name="Viragh M."/>
            <person name="Kuo A."/>
            <person name="Thoen E."/>
            <person name="Andreopoulos B."/>
            <person name="Lu D."/>
            <person name="Skrede I."/>
            <person name="Drula E."/>
            <person name="Henrissat B."/>
            <person name="Morin E."/>
            <person name="Kohler A."/>
            <person name="Barry K."/>
            <person name="LaButti K."/>
            <person name="Morin E."/>
            <person name="Salamov A."/>
            <person name="Lipzen A."/>
            <person name="Mereny Z."/>
            <person name="Hegedus B."/>
            <person name="Baldrian P."/>
            <person name="Stursova M."/>
            <person name="Weitz H."/>
            <person name="Taylor A."/>
            <person name="Grigoriev I.V."/>
            <person name="Nagy L.G."/>
            <person name="Martin F."/>
            <person name="Kauserud H."/>
        </authorList>
    </citation>
    <scope>NUCLEOTIDE SEQUENCE</scope>
    <source>
        <strain evidence="2">CBHHK067</strain>
    </source>
</reference>
<dbReference type="EMBL" id="JARKIE010000757">
    <property type="protein sequence ID" value="KAJ7618230.1"/>
    <property type="molecule type" value="Genomic_DNA"/>
</dbReference>
<gene>
    <name evidence="2" type="ORF">B0H17DRAFT_1188711</name>
</gene>
<comment type="caution">
    <text evidence="2">The sequence shown here is derived from an EMBL/GenBank/DDBJ whole genome shotgun (WGS) entry which is preliminary data.</text>
</comment>
<name>A0AAD7FG72_MYCRO</name>
<evidence type="ECO:0000256" key="1">
    <source>
        <dbReference type="SAM" id="MobiDB-lite"/>
    </source>
</evidence>
<protein>
    <submittedName>
        <fullName evidence="2">Uncharacterized protein</fullName>
    </submittedName>
</protein>
<feature type="region of interest" description="Disordered" evidence="1">
    <location>
        <begin position="74"/>
        <end position="112"/>
    </location>
</feature>
<evidence type="ECO:0000313" key="2">
    <source>
        <dbReference type="EMBL" id="KAJ7618230.1"/>
    </source>
</evidence>
<keyword evidence="3" id="KW-1185">Reference proteome</keyword>